<dbReference type="Proteomes" id="UP001178507">
    <property type="component" value="Unassembled WGS sequence"/>
</dbReference>
<keyword evidence="1" id="KW-1133">Transmembrane helix</keyword>
<proteinExistence type="predicted"/>
<accession>A0AA36IPS5</accession>
<dbReference type="EMBL" id="CAUJNA010002113">
    <property type="protein sequence ID" value="CAJ1390660.1"/>
    <property type="molecule type" value="Genomic_DNA"/>
</dbReference>
<reference evidence="2" key="1">
    <citation type="submission" date="2023-08" db="EMBL/GenBank/DDBJ databases">
        <authorList>
            <person name="Chen Y."/>
            <person name="Shah S."/>
            <person name="Dougan E. K."/>
            <person name="Thang M."/>
            <person name="Chan C."/>
        </authorList>
    </citation>
    <scope>NUCLEOTIDE SEQUENCE</scope>
</reference>
<keyword evidence="1" id="KW-0472">Membrane</keyword>
<organism evidence="2 3">
    <name type="scientific">Effrenium voratum</name>
    <dbReference type="NCBI Taxonomy" id="2562239"/>
    <lineage>
        <taxon>Eukaryota</taxon>
        <taxon>Sar</taxon>
        <taxon>Alveolata</taxon>
        <taxon>Dinophyceae</taxon>
        <taxon>Suessiales</taxon>
        <taxon>Symbiodiniaceae</taxon>
        <taxon>Effrenium</taxon>
    </lineage>
</organism>
<protein>
    <submittedName>
        <fullName evidence="2">Uncharacterized protein</fullName>
    </submittedName>
</protein>
<comment type="caution">
    <text evidence="2">The sequence shown here is derived from an EMBL/GenBank/DDBJ whole genome shotgun (WGS) entry which is preliminary data.</text>
</comment>
<dbReference type="AlphaFoldDB" id="A0AA36IPS5"/>
<sequence>MAAVLFMDFAYNINDRLYSSAVEARRRLMSSEAYKGRLAVMLCASALLLLASIGAAIAICHWVPDVTWLVLSAIGGSAVLLLLSITEWCEHGSLMTSSVMLAYSVYLCYQVAEIRPNTDDLEELPTTLFGLLVPAASLAYFAISRSPARHLAGRGSARVEADDAFDANDFLLRCGVHFLADFYVTSVLAPRGVQHL</sequence>
<feature type="transmembrane region" description="Helical" evidence="1">
    <location>
        <begin position="38"/>
        <end position="60"/>
    </location>
</feature>
<evidence type="ECO:0000256" key="1">
    <source>
        <dbReference type="SAM" id="Phobius"/>
    </source>
</evidence>
<keyword evidence="1" id="KW-0812">Transmembrane</keyword>
<keyword evidence="3" id="KW-1185">Reference proteome</keyword>
<gene>
    <name evidence="2" type="ORF">EVOR1521_LOCUS16018</name>
</gene>
<evidence type="ECO:0000313" key="3">
    <source>
        <dbReference type="Proteomes" id="UP001178507"/>
    </source>
</evidence>
<feature type="transmembrane region" description="Helical" evidence="1">
    <location>
        <begin position="66"/>
        <end position="85"/>
    </location>
</feature>
<feature type="transmembrane region" description="Helical" evidence="1">
    <location>
        <begin position="124"/>
        <end position="143"/>
    </location>
</feature>
<feature type="transmembrane region" description="Helical" evidence="1">
    <location>
        <begin position="92"/>
        <end position="112"/>
    </location>
</feature>
<evidence type="ECO:0000313" key="2">
    <source>
        <dbReference type="EMBL" id="CAJ1390660.1"/>
    </source>
</evidence>
<name>A0AA36IPS5_9DINO</name>